<organism evidence="1 2">
    <name type="scientific">Anaerocolumna cellulosilytica</name>
    <dbReference type="NCBI Taxonomy" id="433286"/>
    <lineage>
        <taxon>Bacteria</taxon>
        <taxon>Bacillati</taxon>
        <taxon>Bacillota</taxon>
        <taxon>Clostridia</taxon>
        <taxon>Lachnospirales</taxon>
        <taxon>Lachnospiraceae</taxon>
        <taxon>Anaerocolumna</taxon>
    </lineage>
</organism>
<dbReference type="Gene3D" id="1.10.287.1490">
    <property type="match status" value="2"/>
</dbReference>
<proteinExistence type="predicted"/>
<protein>
    <submittedName>
        <fullName evidence="1">Uncharacterized protein</fullName>
    </submittedName>
</protein>
<dbReference type="Pfam" id="PF13927">
    <property type="entry name" value="Ig_3"/>
    <property type="match status" value="1"/>
</dbReference>
<dbReference type="KEGG" id="acel:acsn021_11050"/>
<dbReference type="Pfam" id="PF02368">
    <property type="entry name" value="Big_2"/>
    <property type="match status" value="2"/>
</dbReference>
<dbReference type="InterPro" id="IPR008964">
    <property type="entry name" value="Invasin/intimin_cell_adhesion"/>
</dbReference>
<gene>
    <name evidence="1" type="ORF">acsn021_11050</name>
</gene>
<evidence type="ECO:0000313" key="2">
    <source>
        <dbReference type="Proteomes" id="UP000515561"/>
    </source>
</evidence>
<dbReference type="InterPro" id="IPR013783">
    <property type="entry name" value="Ig-like_fold"/>
</dbReference>
<dbReference type="InterPro" id="IPR003599">
    <property type="entry name" value="Ig_sub"/>
</dbReference>
<keyword evidence="2" id="KW-1185">Reference proteome</keyword>
<dbReference type="SMART" id="SM00635">
    <property type="entry name" value="BID_2"/>
    <property type="match status" value="2"/>
</dbReference>
<sequence>MDKKIQKIIALFLCVCFVLQPFQYSSATASNGVTLNLMDGMITVADREYIQKTTSGTVVTSGTIPEGSELIITGVHGGNQNIQLTGSDLPTLRFVNVSTNGYLTGNVSGTLNVIIQGNCTFSNSLIYDIATSTHLNIDVRGVDGSIYNGAFNIYGTSAASDNVFLNVSNIKVVSTSPVSSISRVATANISDFELRGSRLEVMLSSEKLTLPVLLKNCLLEGLQFYSASLVTFDNVKVLNDLGYVIIGNVNSSYNQPDSAVIKNSDMNIQGLVMMAANNKIENSYIKSTNVTYTSSSLFRFDNTTIVKGSTLEVAESLTPASVRNRTYGASIYSEDSAFIFKNSNLKRFFDGSDQFVDPKDTSGNSLYLNKLLLPGATSSNVTVSIDEREPVTLRTDNEGYLFLYLTVGSHKVKVIDFHGVDYHLEFEGAAGRETANNDNTIGELLPEKTATIITTPYKNAEIEYTFDTEIWYPVKTDPDGSFKVVIPDNAHSFYIRLKNGETKYAKIINGSLGEWESVKPVILSQSPSSVTLVKGTEGTLYVNAKPFRTSNQLAYQWFKEGEAVEGAVSNVLNIPNIADSHAGIYTCVVTESDGTTNVTVPITVTVKDAVDENELKEQIAELTEQVNQLTEQLNKEIADKQTLSDTITQLQKQISDLLKQITDLQNRVADLEEQLEETRNDNTNLNTLILELNNRVIELNTTITTLQQQLAQVIADKNALQSEVDLLRNQVISLTQQITVLNEQLIASENENTALKNEILDLRQQIIELNTVITGLNSDVNLLNQTNISLKESLDSASVTLAELEGLLTLIKAELGVNDNSDILQAIRELKGRLQEEITKNETLVNQITIIEQELNEVRANNQVLTDKLNELILLVNANDTDDLILKIAELQSIIRIANERITQLETEKSQLIKNLQDALALIDNLQKQIEILLDASGSEAELLKQIASLVNQVNQLKNKNAELSTSVTDLNTKVNELFTEKLRLEGEIARLESLLATANSTIDELRKQLADLTAERTVIKAENEALKKENERLKSENSNLVNESSNLKKEIIRLNDEITKLKEQLNNEPAPNTEIKDLKDKLAEVTKELEKVKKELEEAKKSQTVITVPETSNPLPEESVVVIPVKEDNITEIINTDVSEPQSSGKVVAKEGWQVSDNPLTGFSQALNMKEKSYMGVYSFYNNGNSESGTIPYTNAINKLTVGVGSQENQRITNKDGYVKYTFYARQISQPDKVYEYSVDVENDDYATPVTSMRSSLKAITNSYSEVNIYDVEVNGSITFTVNADFGKYGRKEIAYQLVKEDKDFDPDGNWKVVKGNTINIDKIMEPSRLYIKYTDNGDNYTVDKTVGFKPAVEKVEVKKAIPSFEMNKTIYKGYEYSFQFANVPKGSKVSYVSSNPQIASVSEDGRVKAKSKGKAVITCTVKAENETYVYTLKVAVTDGKGRPTLNLVAPNIKTSDTTPVLLLYKQIKQGADEKLTLDNITKDSVVTYMTTNADIATVSDHGVITGVKKGSTDVTVLVTQGNKHYIYYVKVRVDDTTPDYEMYTYLE</sequence>
<dbReference type="SMART" id="SM00409">
    <property type="entry name" value="IG"/>
    <property type="match status" value="2"/>
</dbReference>
<dbReference type="SUPFAM" id="SSF48726">
    <property type="entry name" value="Immunoglobulin"/>
    <property type="match status" value="1"/>
</dbReference>
<reference evidence="1 2" key="1">
    <citation type="journal article" date="2016" name="Int. J. Syst. Evol. Microbiol.">
        <title>Descriptions of Anaerotaenia torta gen. nov., sp. nov. and Anaerocolumna cellulosilytica gen. nov., sp. nov. isolated from a methanogenic reactor of cattle waste.</title>
        <authorList>
            <person name="Uek A."/>
            <person name="Ohtaki Y."/>
            <person name="Kaku N."/>
            <person name="Ueki K."/>
        </authorList>
    </citation>
    <scope>NUCLEOTIDE SEQUENCE [LARGE SCALE GENOMIC DNA]</scope>
    <source>
        <strain evidence="1 2">SN021</strain>
    </source>
</reference>
<dbReference type="InterPro" id="IPR003343">
    <property type="entry name" value="Big_2"/>
</dbReference>
<dbReference type="SUPFAM" id="SSF49373">
    <property type="entry name" value="Invasin/intimin cell-adhesion fragments"/>
    <property type="match status" value="2"/>
</dbReference>
<dbReference type="Gene3D" id="1.20.5.1160">
    <property type="entry name" value="Vasodilator-stimulated phosphoprotein"/>
    <property type="match status" value="1"/>
</dbReference>
<dbReference type="PROSITE" id="PS50835">
    <property type="entry name" value="IG_LIKE"/>
    <property type="match status" value="1"/>
</dbReference>
<accession>A0A6S6QV27</accession>
<dbReference type="RefSeq" id="WP_184090872.1">
    <property type="nucleotide sequence ID" value="NZ_AP023367.1"/>
</dbReference>
<dbReference type="Gene3D" id="2.60.40.1080">
    <property type="match status" value="2"/>
</dbReference>
<name>A0A6S6QV27_9FIRM</name>
<dbReference type="Gene3D" id="2.60.40.10">
    <property type="entry name" value="Immunoglobulins"/>
    <property type="match status" value="1"/>
</dbReference>
<dbReference type="InterPro" id="IPR036179">
    <property type="entry name" value="Ig-like_dom_sf"/>
</dbReference>
<dbReference type="EMBL" id="AP023367">
    <property type="protein sequence ID" value="BCJ93536.1"/>
    <property type="molecule type" value="Genomic_DNA"/>
</dbReference>
<dbReference type="InterPro" id="IPR007110">
    <property type="entry name" value="Ig-like_dom"/>
</dbReference>
<dbReference type="Proteomes" id="UP000515561">
    <property type="component" value="Chromosome"/>
</dbReference>
<evidence type="ECO:0000313" key="1">
    <source>
        <dbReference type="EMBL" id="BCJ93536.1"/>
    </source>
</evidence>
<dbReference type="PANTHER" id="PTHR23159:SF31">
    <property type="entry name" value="CENTROSOME-ASSOCIATED PROTEIN CEP250 ISOFORM X1"/>
    <property type="match status" value="1"/>
</dbReference>
<dbReference type="SUPFAM" id="SSF90257">
    <property type="entry name" value="Myosin rod fragments"/>
    <property type="match status" value="1"/>
</dbReference>
<dbReference type="PANTHER" id="PTHR23159">
    <property type="entry name" value="CENTROSOMAL PROTEIN 2"/>
    <property type="match status" value="1"/>
</dbReference>